<gene>
    <name evidence="2" type="ORF">PECUL_23A047886</name>
</gene>
<dbReference type="EMBL" id="OW240924">
    <property type="protein sequence ID" value="CAH2328858.1"/>
    <property type="molecule type" value="Genomic_DNA"/>
</dbReference>
<keyword evidence="3" id="KW-1185">Reference proteome</keyword>
<evidence type="ECO:0000256" key="1">
    <source>
        <dbReference type="SAM" id="MobiDB-lite"/>
    </source>
</evidence>
<evidence type="ECO:0000313" key="3">
    <source>
        <dbReference type="Proteomes" id="UP001295444"/>
    </source>
</evidence>
<dbReference type="Proteomes" id="UP001295444">
    <property type="component" value="Chromosome 13"/>
</dbReference>
<protein>
    <submittedName>
        <fullName evidence="2">Uncharacterized protein</fullName>
    </submittedName>
</protein>
<organism evidence="2 3">
    <name type="scientific">Pelobates cultripes</name>
    <name type="common">Western spadefoot toad</name>
    <dbReference type="NCBI Taxonomy" id="61616"/>
    <lineage>
        <taxon>Eukaryota</taxon>
        <taxon>Metazoa</taxon>
        <taxon>Chordata</taxon>
        <taxon>Craniata</taxon>
        <taxon>Vertebrata</taxon>
        <taxon>Euteleostomi</taxon>
        <taxon>Amphibia</taxon>
        <taxon>Batrachia</taxon>
        <taxon>Anura</taxon>
        <taxon>Pelobatoidea</taxon>
        <taxon>Pelobatidae</taxon>
        <taxon>Pelobates</taxon>
    </lineage>
</organism>
<dbReference type="AlphaFoldDB" id="A0AAD1WZE3"/>
<sequence length="158" mass="18110">MVQSEVQAITTRVQTTETDITDLQRNIAVVGDSVRQLQAHQSTLTLSGRPRLENQSEKSEDNGVSDTVVEDLPRFIKRLVNTLLQAKQAKQFTIESPLDFESRTISIFQDLHRSTLLWRKTMNPSHNDFKKPEYHINGLLLEPFWSPKTENKSRPPPS</sequence>
<feature type="region of interest" description="Disordered" evidence="1">
    <location>
        <begin position="41"/>
        <end position="65"/>
    </location>
</feature>
<reference evidence="2" key="1">
    <citation type="submission" date="2022-03" db="EMBL/GenBank/DDBJ databases">
        <authorList>
            <person name="Alioto T."/>
            <person name="Alioto T."/>
            <person name="Gomez Garrido J."/>
        </authorList>
    </citation>
    <scope>NUCLEOTIDE SEQUENCE</scope>
</reference>
<feature type="compositionally biased region" description="Basic and acidic residues" evidence="1">
    <location>
        <begin position="50"/>
        <end position="61"/>
    </location>
</feature>
<proteinExistence type="predicted"/>
<accession>A0AAD1WZE3</accession>
<name>A0AAD1WZE3_PELCU</name>
<evidence type="ECO:0000313" key="2">
    <source>
        <dbReference type="EMBL" id="CAH2328858.1"/>
    </source>
</evidence>